<evidence type="ECO:0000256" key="2">
    <source>
        <dbReference type="ARBA" id="ARBA00022823"/>
    </source>
</evidence>
<dbReference type="InterPro" id="IPR011053">
    <property type="entry name" value="Single_hybrid_motif"/>
</dbReference>
<dbReference type="PANTHER" id="PTHR11715:SF3">
    <property type="entry name" value="GLYCINE CLEAVAGE SYSTEM H PROTEIN-RELATED"/>
    <property type="match status" value="1"/>
</dbReference>
<dbReference type="AlphaFoldDB" id="A0A520M3I3"/>
<comment type="similarity">
    <text evidence="1 3">Belongs to the GcvH family.</text>
</comment>
<comment type="subunit">
    <text evidence="3">The glycine cleavage system is composed of four proteins: P, T, L and H.</text>
</comment>
<comment type="caution">
    <text evidence="6">The sequence shown here is derived from an EMBL/GenBank/DDBJ whole genome shotgun (WGS) entry which is preliminary data.</text>
</comment>
<keyword evidence="2 3" id="KW-0450">Lipoyl</keyword>
<dbReference type="GO" id="GO:0009249">
    <property type="term" value="P:protein lipoylation"/>
    <property type="evidence" value="ECO:0007669"/>
    <property type="project" value="TreeGrafter"/>
</dbReference>
<dbReference type="HAMAP" id="MF_00272">
    <property type="entry name" value="GcvH"/>
    <property type="match status" value="1"/>
</dbReference>
<dbReference type="GO" id="GO:0005960">
    <property type="term" value="C:glycine cleavage complex"/>
    <property type="evidence" value="ECO:0007669"/>
    <property type="project" value="InterPro"/>
</dbReference>
<dbReference type="GO" id="GO:0019464">
    <property type="term" value="P:glycine decarboxylation via glycine cleavage system"/>
    <property type="evidence" value="ECO:0007669"/>
    <property type="project" value="UniProtKB-UniRule"/>
</dbReference>
<feature type="modified residue" description="N6-lipoyllysine" evidence="3 4">
    <location>
        <position position="65"/>
    </location>
</feature>
<dbReference type="PROSITE" id="PS50968">
    <property type="entry name" value="BIOTINYL_LIPOYL"/>
    <property type="match status" value="1"/>
</dbReference>
<evidence type="ECO:0000256" key="3">
    <source>
        <dbReference type="HAMAP-Rule" id="MF_00272"/>
    </source>
</evidence>
<name>A0A520M3I3_9GAMM</name>
<dbReference type="CDD" id="cd06848">
    <property type="entry name" value="GCS_H"/>
    <property type="match status" value="1"/>
</dbReference>
<dbReference type="InterPro" id="IPR000089">
    <property type="entry name" value="Biotin_lipoyl"/>
</dbReference>
<proteinExistence type="inferred from homology"/>
<feature type="domain" description="Lipoyl-binding" evidence="5">
    <location>
        <begin position="24"/>
        <end position="106"/>
    </location>
</feature>
<dbReference type="Gene3D" id="2.40.50.100">
    <property type="match status" value="1"/>
</dbReference>
<dbReference type="InterPro" id="IPR033753">
    <property type="entry name" value="GCV_H/Fam206"/>
</dbReference>
<evidence type="ECO:0000259" key="5">
    <source>
        <dbReference type="PROSITE" id="PS50968"/>
    </source>
</evidence>
<protein>
    <recommendedName>
        <fullName evidence="3">Glycine cleavage system H protein</fullName>
    </recommendedName>
</protein>
<dbReference type="PROSITE" id="PS00189">
    <property type="entry name" value="LIPOYL"/>
    <property type="match status" value="1"/>
</dbReference>
<evidence type="ECO:0000313" key="7">
    <source>
        <dbReference type="Proteomes" id="UP000318359"/>
    </source>
</evidence>
<dbReference type="EMBL" id="SHBM01000067">
    <property type="protein sequence ID" value="RZO15771.1"/>
    <property type="molecule type" value="Genomic_DNA"/>
</dbReference>
<accession>A0A520M3I3</accession>
<evidence type="ECO:0000256" key="4">
    <source>
        <dbReference type="PIRSR" id="PIRSR617453-50"/>
    </source>
</evidence>
<dbReference type="GO" id="GO:0005829">
    <property type="term" value="C:cytosol"/>
    <property type="evidence" value="ECO:0007669"/>
    <property type="project" value="TreeGrafter"/>
</dbReference>
<dbReference type="Proteomes" id="UP000318359">
    <property type="component" value="Unassembled WGS sequence"/>
</dbReference>
<organism evidence="6 7">
    <name type="scientific">SAR86 cluster bacterium</name>
    <dbReference type="NCBI Taxonomy" id="2030880"/>
    <lineage>
        <taxon>Bacteria</taxon>
        <taxon>Pseudomonadati</taxon>
        <taxon>Pseudomonadota</taxon>
        <taxon>Gammaproteobacteria</taxon>
        <taxon>SAR86 cluster</taxon>
    </lineage>
</organism>
<gene>
    <name evidence="3 6" type="primary">gcvH</name>
    <name evidence="6" type="ORF">EVB00_03660</name>
</gene>
<dbReference type="InterPro" id="IPR003016">
    <property type="entry name" value="2-oxoA_DH_lipoyl-BS"/>
</dbReference>
<dbReference type="NCBIfam" id="NF002270">
    <property type="entry name" value="PRK01202.1"/>
    <property type="match status" value="1"/>
</dbReference>
<dbReference type="Pfam" id="PF01597">
    <property type="entry name" value="GCV_H"/>
    <property type="match status" value="1"/>
</dbReference>
<dbReference type="InterPro" id="IPR017453">
    <property type="entry name" value="GCV_H_sub"/>
</dbReference>
<dbReference type="PANTHER" id="PTHR11715">
    <property type="entry name" value="GLYCINE CLEAVAGE SYSTEM H PROTEIN"/>
    <property type="match status" value="1"/>
</dbReference>
<comment type="cofactor">
    <cofactor evidence="3">
        <name>(R)-lipoate</name>
        <dbReference type="ChEBI" id="CHEBI:83088"/>
    </cofactor>
    <text evidence="3">Binds 1 lipoyl cofactor covalently.</text>
</comment>
<sequence>MNETPGDLKFLASHEWIKLGNDNVVMVGISDHAQEQLGDIVFIELPGVGDEVISGDEVAVIESVKAASEVYSPFTGEVIEVNDSLEQNPELVNTSPYEDGWFFKLKVSDENLENINSFMNAENYLSRLDNNS</sequence>
<dbReference type="InterPro" id="IPR002930">
    <property type="entry name" value="GCV_H"/>
</dbReference>
<comment type="function">
    <text evidence="3">The glycine cleavage system catalyzes the degradation of glycine. The H protein shuttles the methylamine group of glycine from the P protein to the T protein.</text>
</comment>
<evidence type="ECO:0000313" key="6">
    <source>
        <dbReference type="EMBL" id="RZO15771.1"/>
    </source>
</evidence>
<reference evidence="6 7" key="1">
    <citation type="submission" date="2019-02" db="EMBL/GenBank/DDBJ databases">
        <title>Prokaryotic population dynamics and viral predation in marine succession experiment using metagenomics: the confinement effect.</title>
        <authorList>
            <person name="Haro-Moreno J.M."/>
            <person name="Rodriguez-Valera F."/>
            <person name="Lopez-Perez M."/>
        </authorList>
    </citation>
    <scope>NUCLEOTIDE SEQUENCE [LARGE SCALE GENOMIC DNA]</scope>
    <source>
        <strain evidence="6">MED-G167</strain>
    </source>
</reference>
<evidence type="ECO:0000256" key="1">
    <source>
        <dbReference type="ARBA" id="ARBA00009249"/>
    </source>
</evidence>
<dbReference type="NCBIfam" id="TIGR00527">
    <property type="entry name" value="gcvH"/>
    <property type="match status" value="1"/>
</dbReference>
<dbReference type="SUPFAM" id="SSF51230">
    <property type="entry name" value="Single hybrid motif"/>
    <property type="match status" value="1"/>
</dbReference>